<dbReference type="PANTHER" id="PTHR43677">
    <property type="entry name" value="SHORT-CHAIN DEHYDROGENASE/REDUCTASE"/>
    <property type="match status" value="1"/>
</dbReference>
<dbReference type="InterPro" id="IPR036291">
    <property type="entry name" value="NAD(P)-bd_dom_sf"/>
</dbReference>
<dbReference type="Pfam" id="PF13602">
    <property type="entry name" value="ADH_zinc_N_2"/>
    <property type="match status" value="1"/>
</dbReference>
<evidence type="ECO:0000259" key="1">
    <source>
        <dbReference type="SMART" id="SM00829"/>
    </source>
</evidence>
<feature type="domain" description="Enoyl reductase (ER)" evidence="1">
    <location>
        <begin position="8"/>
        <end position="303"/>
    </location>
</feature>
<dbReference type="SUPFAM" id="SSF51735">
    <property type="entry name" value="NAD(P)-binding Rossmann-fold domains"/>
    <property type="match status" value="1"/>
</dbReference>
<dbReference type="GO" id="GO:0043957">
    <property type="term" value="F:acryloyl-CoA reductase (NADPH) activity"/>
    <property type="evidence" value="ECO:0007669"/>
    <property type="project" value="TreeGrafter"/>
</dbReference>
<evidence type="ECO:0000313" key="2">
    <source>
        <dbReference type="EMBL" id="CAA9471435.1"/>
    </source>
</evidence>
<proteinExistence type="predicted"/>
<dbReference type="EMBL" id="CADCVR010000001">
    <property type="protein sequence ID" value="CAA9471435.1"/>
    <property type="molecule type" value="Genomic_DNA"/>
</dbReference>
<reference evidence="2" key="1">
    <citation type="submission" date="2020-02" db="EMBL/GenBank/DDBJ databases">
        <authorList>
            <person name="Meier V. D."/>
        </authorList>
    </citation>
    <scope>NUCLEOTIDE SEQUENCE</scope>
    <source>
        <strain evidence="2">AVDCRST_MAG53</strain>
    </source>
</reference>
<dbReference type="PANTHER" id="PTHR43677:SF1">
    <property type="entry name" value="ACRYLYL-COA REDUCTASE ACUI-RELATED"/>
    <property type="match status" value="1"/>
</dbReference>
<accession>A0A6J4RKN2</accession>
<organism evidence="2">
    <name type="scientific">uncultured Solirubrobacteraceae bacterium</name>
    <dbReference type="NCBI Taxonomy" id="1162706"/>
    <lineage>
        <taxon>Bacteria</taxon>
        <taxon>Bacillati</taxon>
        <taxon>Actinomycetota</taxon>
        <taxon>Thermoleophilia</taxon>
        <taxon>Solirubrobacterales</taxon>
        <taxon>Solirubrobacteraceae</taxon>
        <taxon>environmental samples</taxon>
    </lineage>
</organism>
<dbReference type="CDD" id="cd08270">
    <property type="entry name" value="MDR4"/>
    <property type="match status" value="1"/>
</dbReference>
<dbReference type="Pfam" id="PF08240">
    <property type="entry name" value="ADH_N"/>
    <property type="match status" value="1"/>
</dbReference>
<sequence length="306" mass="31040">MLALTAAAEPPHVALTEVPDPAPLPSEALVTVSAFSLNRGESKRLATMEPGAVTGWDVAGVVEQPAGDGSGPPAGTRVVGLVNPGAWAQRAAVPTDALAPLPDAVSFAQAATLPVAGLTALLALQIGGLPLGRRVLVTGANGGVGRFAVQLAALSQAHVTALVRDPGQAPALHALGADAVVTELAGEYDLVVEGVGGATLASAIRHVAPVGTIVSFASTTTQETSFPTRELFGRAPGATLRGLLVFPELRREAGSGTANLARLARLVADGKLDCSVQREASWREAGEHVQALLHRTVAGKIVLHVD</sequence>
<dbReference type="InterPro" id="IPR020843">
    <property type="entry name" value="ER"/>
</dbReference>
<dbReference type="SMART" id="SM00829">
    <property type="entry name" value="PKS_ER"/>
    <property type="match status" value="1"/>
</dbReference>
<dbReference type="InterPro" id="IPR013154">
    <property type="entry name" value="ADH-like_N"/>
</dbReference>
<protein>
    <recommendedName>
        <fullName evidence="1">Enoyl reductase (ER) domain-containing protein</fullName>
    </recommendedName>
</protein>
<dbReference type="AlphaFoldDB" id="A0A6J4RKN2"/>
<dbReference type="Gene3D" id="3.40.50.720">
    <property type="entry name" value="NAD(P)-binding Rossmann-like Domain"/>
    <property type="match status" value="1"/>
</dbReference>
<dbReference type="InterPro" id="IPR051397">
    <property type="entry name" value="Zn-ADH-like_protein"/>
</dbReference>
<dbReference type="SUPFAM" id="SSF50129">
    <property type="entry name" value="GroES-like"/>
    <property type="match status" value="1"/>
</dbReference>
<gene>
    <name evidence="2" type="ORF">AVDCRST_MAG53-1329</name>
</gene>
<dbReference type="Gene3D" id="3.90.180.10">
    <property type="entry name" value="Medium-chain alcohol dehydrogenases, catalytic domain"/>
    <property type="match status" value="1"/>
</dbReference>
<name>A0A6J4RKN2_9ACTN</name>
<dbReference type="InterPro" id="IPR011032">
    <property type="entry name" value="GroES-like_sf"/>
</dbReference>